<dbReference type="Pfam" id="PF06429">
    <property type="entry name" value="Flg_bbr_C"/>
    <property type="match status" value="1"/>
</dbReference>
<evidence type="ECO:0000313" key="3">
    <source>
        <dbReference type="EMBL" id="WAH36847.1"/>
    </source>
</evidence>
<dbReference type="PROSITE" id="PS00588">
    <property type="entry name" value="FLAGELLA_BB_ROD"/>
    <property type="match status" value="1"/>
</dbReference>
<gene>
    <name evidence="3" type="ORF">NZD86_22200</name>
</gene>
<dbReference type="InterPro" id="IPR019776">
    <property type="entry name" value="Flagellar_basal_body_rod_CS"/>
</dbReference>
<dbReference type="PANTHER" id="PTHR30435">
    <property type="entry name" value="FLAGELLAR PROTEIN"/>
    <property type="match status" value="1"/>
</dbReference>
<dbReference type="EMBL" id="CP104064">
    <property type="protein sequence ID" value="WAH36847.1"/>
    <property type="molecule type" value="Genomic_DNA"/>
</dbReference>
<accession>A0ABY6Z2D2</accession>
<dbReference type="InterPro" id="IPR010930">
    <property type="entry name" value="Flg_bb/hook_C_dom"/>
</dbReference>
<dbReference type="PANTHER" id="PTHR30435:SF19">
    <property type="entry name" value="FLAGELLAR BASAL-BODY ROD PROTEIN FLGG"/>
    <property type="match status" value="1"/>
</dbReference>
<name>A0ABY6Z2D2_9BACL</name>
<sequence length="400" mass="41155">MNVGLTTAAAGMQVNERIQQLLANNLANQATPGFKVSNPEAIENPVDQMYRGQNGTYSYIGNMGTGVTFQEGVPDFSAGTLSQTGRALDVAITDTLASGQYAAVQGGATGSTPMPGVVTVGNGGRLGVNGQALAVFDANGQPVQGVYAVRNPNYRGTALTATASAPDYDAGGNPSYLFANAQGQVIGVPGQGAAEGLSIRVGNQSNMGYHSFYPVHYVSSQGQQGIALTKSGSLQVDSNNTLVDSAGNVILPVGANGQPIQGARIVINPRFQGPEVFAKDGQPVTDSQGQASYTVVNAAGQPVPGARLGTVDADVTQLSPLGQTEYMVGNSFAPATVLPQLRTGTGQLQPGQLEESNVDPTTTMTLMLNAVNSYEANQRVIQTEDSLLQTATTDIGKVNG</sequence>
<keyword evidence="3" id="KW-0966">Cell projection</keyword>
<organism evidence="3 4">
    <name type="scientific">Alicyclobacillus dauci</name>
    <dbReference type="NCBI Taxonomy" id="1475485"/>
    <lineage>
        <taxon>Bacteria</taxon>
        <taxon>Bacillati</taxon>
        <taxon>Bacillota</taxon>
        <taxon>Bacilli</taxon>
        <taxon>Bacillales</taxon>
        <taxon>Alicyclobacillaceae</taxon>
        <taxon>Alicyclobacillus</taxon>
    </lineage>
</organism>
<keyword evidence="3" id="KW-0282">Flagellum</keyword>
<dbReference type="SUPFAM" id="SSF117143">
    <property type="entry name" value="Flagellar hook protein flgE"/>
    <property type="match status" value="1"/>
</dbReference>
<evidence type="ECO:0000259" key="2">
    <source>
        <dbReference type="Pfam" id="PF06429"/>
    </source>
</evidence>
<dbReference type="Proteomes" id="UP001164803">
    <property type="component" value="Chromosome"/>
</dbReference>
<dbReference type="RefSeq" id="WP_268044239.1">
    <property type="nucleotide sequence ID" value="NZ_CP104064.1"/>
</dbReference>
<dbReference type="InterPro" id="IPR037925">
    <property type="entry name" value="FlgE/F/G-like"/>
</dbReference>
<comment type="similarity">
    <text evidence="1">Belongs to the flagella basal body rod proteins family.</text>
</comment>
<protein>
    <submittedName>
        <fullName evidence="3">Flagellar basal body rod protein</fullName>
    </submittedName>
</protein>
<evidence type="ECO:0000256" key="1">
    <source>
        <dbReference type="ARBA" id="ARBA00009677"/>
    </source>
</evidence>
<feature type="domain" description="Flagellar basal-body/hook protein C-terminal" evidence="2">
    <location>
        <begin position="350"/>
        <end position="392"/>
    </location>
</feature>
<proteinExistence type="inferred from homology"/>
<keyword evidence="3" id="KW-0969">Cilium</keyword>
<reference evidence="3" key="1">
    <citation type="submission" date="2022-08" db="EMBL/GenBank/DDBJ databases">
        <title>Alicyclobacillus dauci DSM2870, complete genome.</title>
        <authorList>
            <person name="Wang Q."/>
            <person name="Cai R."/>
            <person name="Wang Z."/>
        </authorList>
    </citation>
    <scope>NUCLEOTIDE SEQUENCE</scope>
    <source>
        <strain evidence="3">DSM 28700</strain>
    </source>
</reference>
<evidence type="ECO:0000313" key="4">
    <source>
        <dbReference type="Proteomes" id="UP001164803"/>
    </source>
</evidence>
<keyword evidence="4" id="KW-1185">Reference proteome</keyword>